<evidence type="ECO:0000313" key="5">
    <source>
        <dbReference type="Proteomes" id="UP000734854"/>
    </source>
</evidence>
<organism evidence="4 5">
    <name type="scientific">Zingiber officinale</name>
    <name type="common">Ginger</name>
    <name type="synonym">Amomum zingiber</name>
    <dbReference type="NCBI Taxonomy" id="94328"/>
    <lineage>
        <taxon>Eukaryota</taxon>
        <taxon>Viridiplantae</taxon>
        <taxon>Streptophyta</taxon>
        <taxon>Embryophyta</taxon>
        <taxon>Tracheophyta</taxon>
        <taxon>Spermatophyta</taxon>
        <taxon>Magnoliopsida</taxon>
        <taxon>Liliopsida</taxon>
        <taxon>Zingiberales</taxon>
        <taxon>Zingiberaceae</taxon>
        <taxon>Zingiber</taxon>
    </lineage>
</organism>
<dbReference type="PANTHER" id="PTHR11945:SF387">
    <property type="entry name" value="AGAMOUS-LIKE MADS-BOX PROTEIN AGL80"/>
    <property type="match status" value="1"/>
</dbReference>
<dbReference type="InterPro" id="IPR002100">
    <property type="entry name" value="TF_MADSbox"/>
</dbReference>
<comment type="caution">
    <text evidence="4">The sequence shown here is derived from an EMBL/GenBank/DDBJ whole genome shotgun (WGS) entry which is preliminary data.</text>
</comment>
<feature type="compositionally biased region" description="Low complexity" evidence="2">
    <location>
        <begin position="163"/>
        <end position="173"/>
    </location>
</feature>
<dbReference type="OrthoDB" id="1898716at2759"/>
<dbReference type="GO" id="GO:0000981">
    <property type="term" value="F:DNA-binding transcription factor activity, RNA polymerase II-specific"/>
    <property type="evidence" value="ECO:0007669"/>
    <property type="project" value="InterPro"/>
</dbReference>
<sequence length="249" mass="28910">MARRRVKLAFIENEGTRRSTLKKRRSGLIKKVQQLSVLCDVDACLLIYSPGEEVTTWPEPVDARRVALRFKGVPHCGRERKMVDHVAFLQQRLALLRDTLRRRRRENREMELRSMMFESMWDNGKIDQLSTVDAAALAVIVDGKLQELYEKREEAMRRLAMAQPQPQSLQPSPADSEDPLGMILRKTTERRSDYDDIMVVPAPPPPPPPPPSMDENPLGMVRRQETFLSLRNSQFGEWNYSMFSDYRRL</sequence>
<dbReference type="Proteomes" id="UP000734854">
    <property type="component" value="Unassembled WGS sequence"/>
</dbReference>
<proteinExistence type="predicted"/>
<dbReference type="GO" id="GO:0046983">
    <property type="term" value="F:protein dimerization activity"/>
    <property type="evidence" value="ECO:0007669"/>
    <property type="project" value="InterPro"/>
</dbReference>
<evidence type="ECO:0000259" key="3">
    <source>
        <dbReference type="PROSITE" id="PS50066"/>
    </source>
</evidence>
<evidence type="ECO:0000313" key="4">
    <source>
        <dbReference type="EMBL" id="KAG6525711.1"/>
    </source>
</evidence>
<keyword evidence="5" id="KW-1185">Reference proteome</keyword>
<feature type="coiled-coil region" evidence="1">
    <location>
        <begin position="86"/>
        <end position="113"/>
    </location>
</feature>
<dbReference type="GO" id="GO:0045944">
    <property type="term" value="P:positive regulation of transcription by RNA polymerase II"/>
    <property type="evidence" value="ECO:0007669"/>
    <property type="project" value="InterPro"/>
</dbReference>
<reference evidence="4 5" key="1">
    <citation type="submission" date="2020-08" db="EMBL/GenBank/DDBJ databases">
        <title>Plant Genome Project.</title>
        <authorList>
            <person name="Zhang R.-G."/>
        </authorList>
    </citation>
    <scope>NUCLEOTIDE SEQUENCE [LARGE SCALE GENOMIC DNA]</scope>
    <source>
        <tissue evidence="4">Rhizome</tissue>
    </source>
</reference>
<keyword evidence="1" id="KW-0175">Coiled coil</keyword>
<dbReference type="PANTHER" id="PTHR11945">
    <property type="entry name" value="MADS BOX PROTEIN"/>
    <property type="match status" value="1"/>
</dbReference>
<feature type="domain" description="MADS-box" evidence="3">
    <location>
        <begin position="1"/>
        <end position="61"/>
    </location>
</feature>
<dbReference type="GO" id="GO:0000978">
    <property type="term" value="F:RNA polymerase II cis-regulatory region sequence-specific DNA binding"/>
    <property type="evidence" value="ECO:0007669"/>
    <property type="project" value="TreeGrafter"/>
</dbReference>
<accession>A0A8J5HDA6</accession>
<dbReference type="EMBL" id="JACMSC010000004">
    <property type="protein sequence ID" value="KAG6525711.1"/>
    <property type="molecule type" value="Genomic_DNA"/>
</dbReference>
<name>A0A8J5HDA6_ZINOF</name>
<dbReference type="AlphaFoldDB" id="A0A8J5HDA6"/>
<dbReference type="PROSITE" id="PS50066">
    <property type="entry name" value="MADS_BOX_2"/>
    <property type="match status" value="1"/>
</dbReference>
<evidence type="ECO:0000256" key="1">
    <source>
        <dbReference type="SAM" id="Coils"/>
    </source>
</evidence>
<dbReference type="SMART" id="SM00432">
    <property type="entry name" value="MADS"/>
    <property type="match status" value="1"/>
</dbReference>
<dbReference type="Pfam" id="PF00319">
    <property type="entry name" value="SRF-TF"/>
    <property type="match status" value="1"/>
</dbReference>
<dbReference type="CDD" id="cd00266">
    <property type="entry name" value="MADS_SRF_like"/>
    <property type="match status" value="1"/>
</dbReference>
<feature type="region of interest" description="Disordered" evidence="2">
    <location>
        <begin position="160"/>
        <end position="180"/>
    </location>
</feature>
<gene>
    <name evidence="4" type="ORF">ZIOFF_015677</name>
</gene>
<dbReference type="InterPro" id="IPR033897">
    <property type="entry name" value="SRF-like_MADS-box"/>
</dbReference>
<evidence type="ECO:0000256" key="2">
    <source>
        <dbReference type="SAM" id="MobiDB-lite"/>
    </source>
</evidence>
<protein>
    <recommendedName>
        <fullName evidence="3">MADS-box domain-containing protein</fullName>
    </recommendedName>
</protein>